<evidence type="ECO:0000256" key="7">
    <source>
        <dbReference type="ARBA" id="ARBA00023315"/>
    </source>
</evidence>
<keyword evidence="6" id="KW-0443">Lipid metabolism</keyword>
<sequence length="276" mass="29764">MTKIHPTAVVEDGAQIAASAEIGPFCWISSKAKIGENVRLLARVTVYGDTTIGEGTVVFPGAVLGTGPQDHGNEFQDDAKLVIGKRNVIRENVTMHAGTPKGQSDPQDGSTPEKMITRVGDDGMFMVNSHVAHDCVVGNNVIMTNNAVIGGHVRVGDGAILGGNSAVHQFCRIGRKAMIGGLSGVDRDVIPFAIVTGERGKLRGLNVIGLKRSGYAPEVVKAISRAFMYIFKGKEDNFETRVQKARKLFKDNDMVQEQLDFIEFSLKGRRNVMVAE</sequence>
<evidence type="ECO:0000256" key="1">
    <source>
        <dbReference type="ARBA" id="ARBA00022490"/>
    </source>
</evidence>
<dbReference type="NCBIfam" id="NF003657">
    <property type="entry name" value="PRK05289.1"/>
    <property type="match status" value="1"/>
</dbReference>
<dbReference type="PANTHER" id="PTHR43480">
    <property type="entry name" value="ACYL-[ACYL-CARRIER-PROTEIN]--UDP-N-ACETYLGLUCOSAMINE O-ACYLTRANSFERASE"/>
    <property type="match status" value="1"/>
</dbReference>
<dbReference type="GO" id="GO:0008780">
    <property type="term" value="F:acyl-[acyl-carrier-protein]-UDP-N-acetylglucosamine O-acyltransferase activity"/>
    <property type="evidence" value="ECO:0007669"/>
    <property type="project" value="UniProtKB-EC"/>
</dbReference>
<dbReference type="GO" id="GO:0016020">
    <property type="term" value="C:membrane"/>
    <property type="evidence" value="ECO:0007669"/>
    <property type="project" value="GOC"/>
</dbReference>
<dbReference type="PIRSF" id="PIRSF000456">
    <property type="entry name" value="UDP-GlcNAc_acltr"/>
    <property type="match status" value="1"/>
</dbReference>
<evidence type="ECO:0000256" key="5">
    <source>
        <dbReference type="ARBA" id="ARBA00022737"/>
    </source>
</evidence>
<dbReference type="NCBIfam" id="TIGR01852">
    <property type="entry name" value="lipid_A_lpxA"/>
    <property type="match status" value="1"/>
</dbReference>
<dbReference type="Proteomes" id="UP000824107">
    <property type="component" value="Unassembled WGS sequence"/>
</dbReference>
<organism evidence="9 10">
    <name type="scientific">Candidatus Scatocola faecipullorum</name>
    <dbReference type="NCBI Taxonomy" id="2840917"/>
    <lineage>
        <taxon>Bacteria</taxon>
        <taxon>Pseudomonadati</taxon>
        <taxon>Pseudomonadota</taxon>
        <taxon>Alphaproteobacteria</taxon>
        <taxon>Rhodospirillales</taxon>
        <taxon>Rhodospirillaceae</taxon>
        <taxon>Rhodospirillaceae incertae sedis</taxon>
        <taxon>Candidatus Scatocola</taxon>
    </lineage>
</organism>
<dbReference type="Gene3D" id="2.160.10.10">
    <property type="entry name" value="Hexapeptide repeat proteins"/>
    <property type="match status" value="1"/>
</dbReference>
<keyword evidence="1" id="KW-0963">Cytoplasm</keyword>
<dbReference type="SUPFAM" id="SSF51161">
    <property type="entry name" value="Trimeric LpxA-like enzymes"/>
    <property type="match status" value="1"/>
</dbReference>
<dbReference type="EC" id="2.3.1.129" evidence="9"/>
<dbReference type="InterPro" id="IPR010137">
    <property type="entry name" value="Lipid_A_LpxA"/>
</dbReference>
<keyword evidence="4 9" id="KW-0808">Transferase</keyword>
<dbReference type="InterPro" id="IPR029098">
    <property type="entry name" value="Acetyltransf_C"/>
</dbReference>
<gene>
    <name evidence="9" type="primary">lpxA</name>
    <name evidence="9" type="ORF">IAD20_07355</name>
</gene>
<dbReference type="GO" id="GO:0009245">
    <property type="term" value="P:lipid A biosynthetic process"/>
    <property type="evidence" value="ECO:0007669"/>
    <property type="project" value="UniProtKB-KW"/>
</dbReference>
<evidence type="ECO:0000313" key="10">
    <source>
        <dbReference type="Proteomes" id="UP000824107"/>
    </source>
</evidence>
<dbReference type="Pfam" id="PF13720">
    <property type="entry name" value="Acetyltransf_11"/>
    <property type="match status" value="1"/>
</dbReference>
<accession>A0A9D1M583</accession>
<evidence type="ECO:0000256" key="3">
    <source>
        <dbReference type="ARBA" id="ARBA00022556"/>
    </source>
</evidence>
<comment type="caution">
    <text evidence="9">The sequence shown here is derived from an EMBL/GenBank/DDBJ whole genome shotgun (WGS) entry which is preliminary data.</text>
</comment>
<dbReference type="EMBL" id="DVNC01000050">
    <property type="protein sequence ID" value="HIU53880.1"/>
    <property type="molecule type" value="Genomic_DNA"/>
</dbReference>
<dbReference type="InterPro" id="IPR001451">
    <property type="entry name" value="Hexapep"/>
</dbReference>
<reference evidence="9" key="1">
    <citation type="submission" date="2020-10" db="EMBL/GenBank/DDBJ databases">
        <authorList>
            <person name="Gilroy R."/>
        </authorList>
    </citation>
    <scope>NUCLEOTIDE SEQUENCE</scope>
    <source>
        <strain evidence="9">ChiW3-316</strain>
    </source>
</reference>
<keyword evidence="5" id="KW-0677">Repeat</keyword>
<reference evidence="9" key="2">
    <citation type="journal article" date="2021" name="PeerJ">
        <title>Extensive microbial diversity within the chicken gut microbiome revealed by metagenomics and culture.</title>
        <authorList>
            <person name="Gilroy R."/>
            <person name="Ravi A."/>
            <person name="Getino M."/>
            <person name="Pursley I."/>
            <person name="Horton D.L."/>
            <person name="Alikhan N.F."/>
            <person name="Baker D."/>
            <person name="Gharbi K."/>
            <person name="Hall N."/>
            <person name="Watson M."/>
            <person name="Adriaenssens E.M."/>
            <person name="Foster-Nyarko E."/>
            <person name="Jarju S."/>
            <person name="Secka A."/>
            <person name="Antonio M."/>
            <person name="Oren A."/>
            <person name="Chaudhuri R.R."/>
            <person name="La Ragione R."/>
            <person name="Hildebrand F."/>
            <person name="Pallen M.J."/>
        </authorList>
    </citation>
    <scope>NUCLEOTIDE SEQUENCE</scope>
    <source>
        <strain evidence="9">ChiW3-316</strain>
    </source>
</reference>
<dbReference type="InterPro" id="IPR011004">
    <property type="entry name" value="Trimer_LpxA-like_sf"/>
</dbReference>
<feature type="domain" description="UDP N-acetylglucosamine O-acyltransferase C-terminal" evidence="8">
    <location>
        <begin position="188"/>
        <end position="266"/>
    </location>
</feature>
<keyword evidence="3" id="KW-0441">Lipid A biosynthesis</keyword>
<name>A0A9D1M583_9PROT</name>
<evidence type="ECO:0000313" key="9">
    <source>
        <dbReference type="EMBL" id="HIU53880.1"/>
    </source>
</evidence>
<dbReference type="CDD" id="cd03351">
    <property type="entry name" value="LbH_UDP-GlcNAc_AT"/>
    <property type="match status" value="1"/>
</dbReference>
<evidence type="ECO:0000256" key="4">
    <source>
        <dbReference type="ARBA" id="ARBA00022679"/>
    </source>
</evidence>
<dbReference type="PROSITE" id="PS00101">
    <property type="entry name" value="HEXAPEP_TRANSFERASES"/>
    <property type="match status" value="1"/>
</dbReference>
<proteinExistence type="predicted"/>
<dbReference type="Gene3D" id="1.20.1180.10">
    <property type="entry name" value="Udp N-acetylglucosamine O-acyltransferase, C-terminal domain"/>
    <property type="match status" value="1"/>
</dbReference>
<keyword evidence="2" id="KW-0444">Lipid biosynthesis</keyword>
<dbReference type="PANTHER" id="PTHR43480:SF1">
    <property type="entry name" value="ACYL-[ACYL-CARRIER-PROTEIN]--UDP-N-ACETYLGLUCOSAMINE O-ACYLTRANSFERASE, MITOCHONDRIAL-RELATED"/>
    <property type="match status" value="1"/>
</dbReference>
<evidence type="ECO:0000259" key="8">
    <source>
        <dbReference type="Pfam" id="PF13720"/>
    </source>
</evidence>
<dbReference type="Pfam" id="PF00132">
    <property type="entry name" value="Hexapep"/>
    <property type="match status" value="1"/>
</dbReference>
<protein>
    <submittedName>
        <fullName evidence="9">Acyl-ACP--UDP-N-acetylglucosamine O-acyltransferase</fullName>
        <ecNumber evidence="9">2.3.1.129</ecNumber>
    </submittedName>
</protein>
<dbReference type="AlphaFoldDB" id="A0A9D1M583"/>
<evidence type="ECO:0000256" key="6">
    <source>
        <dbReference type="ARBA" id="ARBA00023098"/>
    </source>
</evidence>
<evidence type="ECO:0000256" key="2">
    <source>
        <dbReference type="ARBA" id="ARBA00022516"/>
    </source>
</evidence>
<dbReference type="InterPro" id="IPR037157">
    <property type="entry name" value="Acetyltransf_C_sf"/>
</dbReference>
<keyword evidence="7 9" id="KW-0012">Acyltransferase</keyword>
<dbReference type="InterPro" id="IPR018357">
    <property type="entry name" value="Hexapep_transf_CS"/>
</dbReference>